<evidence type="ECO:0000259" key="2">
    <source>
        <dbReference type="Pfam" id="PF04773"/>
    </source>
</evidence>
<reference evidence="3 4" key="1">
    <citation type="submission" date="2020-04" db="EMBL/GenBank/DDBJ databases">
        <title>Hymenobacter polaris sp. nov., isolated from Arctic soil.</title>
        <authorList>
            <person name="Dahal R.H."/>
        </authorList>
    </citation>
    <scope>NUCLEOTIDE SEQUENCE [LARGE SCALE GENOMIC DNA]</scope>
    <source>
        <strain evidence="3 4">RP-2-7</strain>
    </source>
</reference>
<keyword evidence="1" id="KW-0472">Membrane</keyword>
<keyword evidence="1" id="KW-1133">Transmembrane helix</keyword>
<evidence type="ECO:0000313" key="4">
    <source>
        <dbReference type="Proteomes" id="UP000559626"/>
    </source>
</evidence>
<dbReference type="AlphaFoldDB" id="A0A7Y0AFB6"/>
<feature type="transmembrane region" description="Helical" evidence="1">
    <location>
        <begin position="101"/>
        <end position="120"/>
    </location>
</feature>
<dbReference type="Gene3D" id="2.60.120.1440">
    <property type="match status" value="1"/>
</dbReference>
<feature type="domain" description="FecR protein" evidence="2">
    <location>
        <begin position="131"/>
        <end position="236"/>
    </location>
</feature>
<dbReference type="GO" id="GO:0016989">
    <property type="term" value="F:sigma factor antagonist activity"/>
    <property type="evidence" value="ECO:0007669"/>
    <property type="project" value="TreeGrafter"/>
</dbReference>
<keyword evidence="4" id="KW-1185">Reference proteome</keyword>
<sequence length="352" mass="38443">MQYQYYSTEDFLADESFQAFVLGHDPAAGEHWQQWLAQHPPQEAAAREAMAVLELLRTARRPGAPAALRQHETQKLRRSLLPTARPAAAPHLRSSRRAWRWVGALAVVVALGLVGLRWWGRLAPAPTYARYAALPGEQRQVQLPDGSQVVLNSGSALTLAATWPAGQAREVWLRGSAYFDVRHLAPAEVKAVPQAPDSVKFTVHAGPLDVAVLGTQFTVLSRGSRTEVVLSTGQVELSRPQSTAARLLLKPGELAEYDAATPAAPLRKRPVAARLYSAWVSGQLEFTDLPVADLVVMLQDAYGLTITVDDPQLLRQKLTGALPTHDLDGLLAAFGKILDVPVRRQGSHVWLK</sequence>
<dbReference type="RefSeq" id="WP_169531904.1">
    <property type="nucleotide sequence ID" value="NZ_JABBGH010000002.1"/>
</dbReference>
<dbReference type="EMBL" id="JABBGH010000002">
    <property type="protein sequence ID" value="NML66246.1"/>
    <property type="molecule type" value="Genomic_DNA"/>
</dbReference>
<organism evidence="3 4">
    <name type="scientific">Hymenobacter polaris</name>
    <dbReference type="NCBI Taxonomy" id="2682546"/>
    <lineage>
        <taxon>Bacteria</taxon>
        <taxon>Pseudomonadati</taxon>
        <taxon>Bacteroidota</taxon>
        <taxon>Cytophagia</taxon>
        <taxon>Cytophagales</taxon>
        <taxon>Hymenobacteraceae</taxon>
        <taxon>Hymenobacter</taxon>
    </lineage>
</organism>
<name>A0A7Y0AFB6_9BACT</name>
<dbReference type="PANTHER" id="PTHR30273">
    <property type="entry name" value="PERIPLASMIC SIGNAL SENSOR AND SIGMA FACTOR ACTIVATOR FECR-RELATED"/>
    <property type="match status" value="1"/>
</dbReference>
<comment type="caution">
    <text evidence="3">The sequence shown here is derived from an EMBL/GenBank/DDBJ whole genome shotgun (WGS) entry which is preliminary data.</text>
</comment>
<proteinExistence type="predicted"/>
<evidence type="ECO:0000256" key="1">
    <source>
        <dbReference type="SAM" id="Phobius"/>
    </source>
</evidence>
<dbReference type="InterPro" id="IPR006860">
    <property type="entry name" value="FecR"/>
</dbReference>
<protein>
    <recommendedName>
        <fullName evidence="2">FecR protein domain-containing protein</fullName>
    </recommendedName>
</protein>
<dbReference type="Pfam" id="PF04773">
    <property type="entry name" value="FecR"/>
    <property type="match status" value="1"/>
</dbReference>
<dbReference type="InterPro" id="IPR012373">
    <property type="entry name" value="Ferrdict_sens_TM"/>
</dbReference>
<dbReference type="Gene3D" id="3.55.50.30">
    <property type="match status" value="1"/>
</dbReference>
<gene>
    <name evidence="3" type="ORF">HHL22_13620</name>
</gene>
<dbReference type="Proteomes" id="UP000559626">
    <property type="component" value="Unassembled WGS sequence"/>
</dbReference>
<accession>A0A7Y0AFB6</accession>
<dbReference type="PIRSF" id="PIRSF018266">
    <property type="entry name" value="FecR"/>
    <property type="match status" value="1"/>
</dbReference>
<dbReference type="PANTHER" id="PTHR30273:SF2">
    <property type="entry name" value="PROTEIN FECR"/>
    <property type="match status" value="1"/>
</dbReference>
<keyword evidence="1" id="KW-0812">Transmembrane</keyword>
<evidence type="ECO:0000313" key="3">
    <source>
        <dbReference type="EMBL" id="NML66246.1"/>
    </source>
</evidence>